<gene>
    <name evidence="2" type="ORF">QQX04_13885</name>
</gene>
<feature type="transmembrane region" description="Helical" evidence="1">
    <location>
        <begin position="28"/>
        <end position="48"/>
    </location>
</feature>
<name>A0ABT8G4V5_9MICO</name>
<dbReference type="Pfam" id="PF14155">
    <property type="entry name" value="DUF4307"/>
    <property type="match status" value="1"/>
</dbReference>
<dbReference type="InterPro" id="IPR006311">
    <property type="entry name" value="TAT_signal"/>
</dbReference>
<organism evidence="2 3">
    <name type="scientific">Demequina zhanjiangensis</name>
    <dbReference type="NCBI Taxonomy" id="3051659"/>
    <lineage>
        <taxon>Bacteria</taxon>
        <taxon>Bacillati</taxon>
        <taxon>Actinomycetota</taxon>
        <taxon>Actinomycetes</taxon>
        <taxon>Micrococcales</taxon>
        <taxon>Demequinaceae</taxon>
        <taxon>Demequina</taxon>
    </lineage>
</organism>
<keyword evidence="1" id="KW-0812">Transmembrane</keyword>
<dbReference type="Proteomes" id="UP001172738">
    <property type="component" value="Unassembled WGS sequence"/>
</dbReference>
<reference evidence="2" key="1">
    <citation type="submission" date="2023-06" db="EMBL/GenBank/DDBJ databases">
        <title>SYSU T00b26.</title>
        <authorList>
            <person name="Gao L."/>
            <person name="Fang B.-Z."/>
            <person name="Li W.-J."/>
        </authorList>
    </citation>
    <scope>NUCLEOTIDE SEQUENCE</scope>
    <source>
        <strain evidence="2">SYSU T00b26</strain>
    </source>
</reference>
<dbReference type="PROSITE" id="PS51318">
    <property type="entry name" value="TAT"/>
    <property type="match status" value="1"/>
</dbReference>
<proteinExistence type="predicted"/>
<keyword evidence="1" id="KW-0472">Membrane</keyword>
<evidence type="ECO:0000256" key="1">
    <source>
        <dbReference type="SAM" id="Phobius"/>
    </source>
</evidence>
<protein>
    <submittedName>
        <fullName evidence="2">DUF4307 domain-containing protein</fullName>
    </submittedName>
</protein>
<keyword evidence="3" id="KW-1185">Reference proteome</keyword>
<accession>A0ABT8G4V5</accession>
<dbReference type="InterPro" id="IPR025443">
    <property type="entry name" value="DUF4307"/>
</dbReference>
<keyword evidence="1" id="KW-1133">Transmembrane helix</keyword>
<sequence length="141" mass="14692">MSDLPEPNRTPVESEGSGALPQLSRRGWILAIAGVLALVAAVSVYAVASNQAEPVRFRDVGFSVVDQHEITATFDVFLYADGVASCTVRALNSSYGEVGVVTVDVDSVDGSEQRIDTSIATTEEAVTASVHSCTFAPSADG</sequence>
<dbReference type="EMBL" id="JAUHPV010000011">
    <property type="protein sequence ID" value="MDN4474087.1"/>
    <property type="molecule type" value="Genomic_DNA"/>
</dbReference>
<dbReference type="RefSeq" id="WP_301130203.1">
    <property type="nucleotide sequence ID" value="NZ_JAUHPV010000011.1"/>
</dbReference>
<evidence type="ECO:0000313" key="3">
    <source>
        <dbReference type="Proteomes" id="UP001172738"/>
    </source>
</evidence>
<evidence type="ECO:0000313" key="2">
    <source>
        <dbReference type="EMBL" id="MDN4474087.1"/>
    </source>
</evidence>
<comment type="caution">
    <text evidence="2">The sequence shown here is derived from an EMBL/GenBank/DDBJ whole genome shotgun (WGS) entry which is preliminary data.</text>
</comment>